<accession>A0A2U1V485</accession>
<feature type="transmembrane region" description="Helical" evidence="1">
    <location>
        <begin position="348"/>
        <end position="365"/>
    </location>
</feature>
<evidence type="ECO:0000313" key="2">
    <source>
        <dbReference type="EMBL" id="PWC28706.1"/>
    </source>
</evidence>
<dbReference type="RefSeq" id="WP_109517101.1">
    <property type="nucleotide sequence ID" value="NZ_PDOA01000006.1"/>
</dbReference>
<evidence type="ECO:0000256" key="1">
    <source>
        <dbReference type="SAM" id="Phobius"/>
    </source>
</evidence>
<dbReference type="OrthoDB" id="7237854at2"/>
<dbReference type="Proteomes" id="UP000245048">
    <property type="component" value="Unassembled WGS sequence"/>
</dbReference>
<comment type="caution">
    <text evidence="2">The sequence shown here is derived from an EMBL/GenBank/DDBJ whole genome shotgun (WGS) entry which is preliminary data.</text>
</comment>
<evidence type="ECO:0000313" key="3">
    <source>
        <dbReference type="Proteomes" id="UP000245048"/>
    </source>
</evidence>
<feature type="transmembrane region" description="Helical" evidence="1">
    <location>
        <begin position="55"/>
        <end position="75"/>
    </location>
</feature>
<feature type="transmembrane region" description="Helical" evidence="1">
    <location>
        <begin position="203"/>
        <end position="224"/>
    </location>
</feature>
<protein>
    <submittedName>
        <fullName evidence="2">Uncharacterized protein</fullName>
    </submittedName>
</protein>
<dbReference type="AlphaFoldDB" id="A0A2U1V485"/>
<feature type="transmembrane region" description="Helical" evidence="1">
    <location>
        <begin position="230"/>
        <end position="251"/>
    </location>
</feature>
<feature type="transmembrane region" description="Helical" evidence="1">
    <location>
        <begin position="114"/>
        <end position="136"/>
    </location>
</feature>
<proteinExistence type="predicted"/>
<keyword evidence="1" id="KW-0472">Membrane</keyword>
<organism evidence="2 3">
    <name type="scientific">Teichococcus aestuarii</name>
    <dbReference type="NCBI Taxonomy" id="568898"/>
    <lineage>
        <taxon>Bacteria</taxon>
        <taxon>Pseudomonadati</taxon>
        <taxon>Pseudomonadota</taxon>
        <taxon>Alphaproteobacteria</taxon>
        <taxon>Acetobacterales</taxon>
        <taxon>Roseomonadaceae</taxon>
        <taxon>Roseomonas</taxon>
    </lineage>
</organism>
<sequence length="404" mass="44352">MVRRCLVVALFASIFLQRFAIPIGEDGLAINLLVTLLVLGVMAVRGVFTLDPVRTVAFFALATAVSLSTALNAGTASLPSMVLMLVMYAPFTLALNVTDGVFRGCVSAFQKMVLVCAVCGVAQFVAQFAIGAEHLFTFHEFVPESFLLPNFNTANPLTWDSPYYKSNGFFLLEPSTFSQYLAIAIVLELLFYGVTLRLLAFGIALPTSYSGTGLVLLLFVLPWLMLHLRAYGAIVGGLAFVVLAVVTGSLWNIDVLLNRINEFQSEDSSANARFIAGAWLIGEFLLSSARDVIFGLGPGSYAQHTPLVAYEAHDPAWAKMLFEYGLMGSAIFWPFFFISLFSNTPSRWISASLLIGYFTFGGMLLDPRLQIMILVFCVWPKQPSALPERERQSWVPTFNSRHAA</sequence>
<feature type="transmembrane region" description="Helical" evidence="1">
    <location>
        <begin position="321"/>
        <end position="342"/>
    </location>
</feature>
<gene>
    <name evidence="2" type="ORF">CR165_11320</name>
</gene>
<feature type="transmembrane region" description="Helical" evidence="1">
    <location>
        <begin position="177"/>
        <end position="196"/>
    </location>
</feature>
<feature type="transmembrane region" description="Helical" evidence="1">
    <location>
        <begin position="30"/>
        <end position="48"/>
    </location>
</feature>
<dbReference type="EMBL" id="PDOA01000006">
    <property type="protein sequence ID" value="PWC28706.1"/>
    <property type="molecule type" value="Genomic_DNA"/>
</dbReference>
<keyword evidence="1" id="KW-1133">Transmembrane helix</keyword>
<name>A0A2U1V485_9PROT</name>
<reference evidence="3" key="1">
    <citation type="submission" date="2017-10" db="EMBL/GenBank/DDBJ databases">
        <authorList>
            <person name="Toshchakov S.V."/>
            <person name="Goeva M.A."/>
        </authorList>
    </citation>
    <scope>NUCLEOTIDE SEQUENCE [LARGE SCALE GENOMIC DNA]</scope>
    <source>
        <strain evidence="3">JR1/69-1-13</strain>
    </source>
</reference>
<feature type="transmembrane region" description="Helical" evidence="1">
    <location>
        <begin position="81"/>
        <end position="102"/>
    </location>
</feature>
<keyword evidence="3" id="KW-1185">Reference proteome</keyword>
<keyword evidence="1" id="KW-0812">Transmembrane</keyword>